<dbReference type="PANTHER" id="PTHR38011:SF11">
    <property type="entry name" value="2,5-DIAMINO-6-RIBOSYLAMINO-4(3H)-PYRIMIDINONE 5'-PHOSPHATE REDUCTASE"/>
    <property type="match status" value="1"/>
</dbReference>
<reference evidence="2 3" key="1">
    <citation type="submission" date="2018-08" db="EMBL/GenBank/DDBJ databases">
        <title>Genomic Encyclopedia of Archaeal and Bacterial Type Strains, Phase II (KMG-II): from individual species to whole genera.</title>
        <authorList>
            <person name="Goeker M."/>
        </authorList>
    </citation>
    <scope>NUCLEOTIDE SEQUENCE [LARGE SCALE GENOMIC DNA]</scope>
    <source>
        <strain evidence="2 3">DSM 45791</strain>
    </source>
</reference>
<comment type="caution">
    <text evidence="2">The sequence shown here is derived from an EMBL/GenBank/DDBJ whole genome shotgun (WGS) entry which is preliminary data.</text>
</comment>
<dbReference type="InterPro" id="IPR050765">
    <property type="entry name" value="Riboflavin_Biosynth_HTPR"/>
</dbReference>
<sequence>MTDFAPQTATGKVLWHFAMSLDGFVAGPDHSMDWMTGFTVRPGLHQEYISTTGAVLGGRDGWDVIDDARPYGGAWQGPIFVLTHHPEDAEPAPGVTFLNCDVAEAVRIGLEAAGGKNLEVFSPTIGRQLLARNLIDEIDLHIVPVLLGDGIRLYDNPGGVPIRLEPAAAVNVRYRPATP</sequence>
<accession>A0A3E0GZY3</accession>
<evidence type="ECO:0000313" key="2">
    <source>
        <dbReference type="EMBL" id="REH33125.1"/>
    </source>
</evidence>
<protein>
    <submittedName>
        <fullName evidence="2">Dihydrofolate reductase</fullName>
    </submittedName>
</protein>
<dbReference type="Gene3D" id="3.40.430.10">
    <property type="entry name" value="Dihydrofolate Reductase, subunit A"/>
    <property type="match status" value="1"/>
</dbReference>
<feature type="domain" description="Bacterial bifunctional deaminase-reductase C-terminal" evidence="1">
    <location>
        <begin position="78"/>
        <end position="159"/>
    </location>
</feature>
<evidence type="ECO:0000313" key="3">
    <source>
        <dbReference type="Proteomes" id="UP000256269"/>
    </source>
</evidence>
<dbReference type="InterPro" id="IPR024072">
    <property type="entry name" value="DHFR-like_dom_sf"/>
</dbReference>
<dbReference type="AlphaFoldDB" id="A0A3E0GZY3"/>
<dbReference type="GO" id="GO:0008703">
    <property type="term" value="F:5-amino-6-(5-phosphoribosylamino)uracil reductase activity"/>
    <property type="evidence" value="ECO:0007669"/>
    <property type="project" value="InterPro"/>
</dbReference>
<dbReference type="SUPFAM" id="SSF53597">
    <property type="entry name" value="Dihydrofolate reductase-like"/>
    <property type="match status" value="1"/>
</dbReference>
<keyword evidence="3" id="KW-1185">Reference proteome</keyword>
<dbReference type="RefSeq" id="WP_116180526.1">
    <property type="nucleotide sequence ID" value="NZ_CP144375.1"/>
</dbReference>
<dbReference type="PANTHER" id="PTHR38011">
    <property type="entry name" value="DIHYDROFOLATE REDUCTASE FAMILY PROTEIN (AFU_ORTHOLOGUE AFUA_8G06820)"/>
    <property type="match status" value="1"/>
</dbReference>
<dbReference type="InterPro" id="IPR002734">
    <property type="entry name" value="RibDG_C"/>
</dbReference>
<dbReference type="Proteomes" id="UP000256269">
    <property type="component" value="Unassembled WGS sequence"/>
</dbReference>
<dbReference type="EMBL" id="QUNO01000020">
    <property type="protein sequence ID" value="REH33125.1"/>
    <property type="molecule type" value="Genomic_DNA"/>
</dbReference>
<dbReference type="OrthoDB" id="2313602at2"/>
<organism evidence="2 3">
    <name type="scientific">Kutzneria buriramensis</name>
    <dbReference type="NCBI Taxonomy" id="1045776"/>
    <lineage>
        <taxon>Bacteria</taxon>
        <taxon>Bacillati</taxon>
        <taxon>Actinomycetota</taxon>
        <taxon>Actinomycetes</taxon>
        <taxon>Pseudonocardiales</taxon>
        <taxon>Pseudonocardiaceae</taxon>
        <taxon>Kutzneria</taxon>
    </lineage>
</organism>
<dbReference type="GO" id="GO:0009231">
    <property type="term" value="P:riboflavin biosynthetic process"/>
    <property type="evidence" value="ECO:0007669"/>
    <property type="project" value="InterPro"/>
</dbReference>
<proteinExistence type="predicted"/>
<dbReference type="Pfam" id="PF01872">
    <property type="entry name" value="RibD_C"/>
    <property type="match status" value="1"/>
</dbReference>
<name>A0A3E0GZY3_9PSEU</name>
<gene>
    <name evidence="2" type="ORF">BCF44_120197</name>
</gene>
<evidence type="ECO:0000259" key="1">
    <source>
        <dbReference type="Pfam" id="PF01872"/>
    </source>
</evidence>